<accession>A0ACC0RDI1</accession>
<gene>
    <name evidence="1" type="ORF">NCS57_00026400</name>
</gene>
<dbReference type="Proteomes" id="UP001065298">
    <property type="component" value="Chromosome 1"/>
</dbReference>
<sequence>MARLNEPPVPTDSLETRKLHLRNSRSCILPRRQLTMSLDIVRKKLLRQNRDLAKSNNIRALRIRELENDCACMLSENLELRGRILELEKELEDNDARRIADHALAIKAKLESQLTEWGTLLAGLGLEPPMKRHSPRPRKSQQKPRLSFSSARPSPSQRRLRDIAREIEELGHISETKAYPRQSMNPEEILALRSVADDTNSPDSVDSPELGPPPMSQFIDQDPVKVDSPSRSRPTPVQESPKTKLSPPEALESPHSNKMMPRSPSPEKKREVVVEPQEPQTETTVPEKKAIETKPLETKDHNPSVADNSSIQPVKTGSKRKFAARDDMGTAKPQRINNENENTRIMAEKPSIREKAGGRTLKELTSMRKEAREKANATGTRKPLAAKSTNDDMTSPKKTSKPVALDEVAAAKADLVKSKATQDRPKSRSKVLPPITIDAVPDLEPTAPTVTDVSCDLGTLLTQQVLLSPNSPDSAVSTEAGRGGTPPPIDINASREPARPSRRSRAAVSYAEPNLRDKMRRPTKELLDAVAGEGKHARRSSVADLAAPDTVKVKRETDASDSWKKLPPAGSTNAENEPGSIPASPLAGKGSPPELPQSVGVRGGRRSSMMVQGSAADRIESNEVQDTKEESTPDSTSLSEVDVYDFTPSSPQPEKQAPVEPKKRTAGRRATRRVSAAVHSEEGLAIRERASSRRRSMML</sequence>
<organism evidence="1 2">
    <name type="scientific">Fusarium keratoplasticum</name>
    <dbReference type="NCBI Taxonomy" id="1328300"/>
    <lineage>
        <taxon>Eukaryota</taxon>
        <taxon>Fungi</taxon>
        <taxon>Dikarya</taxon>
        <taxon>Ascomycota</taxon>
        <taxon>Pezizomycotina</taxon>
        <taxon>Sordariomycetes</taxon>
        <taxon>Hypocreomycetidae</taxon>
        <taxon>Hypocreales</taxon>
        <taxon>Nectriaceae</taxon>
        <taxon>Fusarium</taxon>
        <taxon>Fusarium solani species complex</taxon>
    </lineage>
</organism>
<comment type="caution">
    <text evidence="1">The sequence shown here is derived from an EMBL/GenBank/DDBJ whole genome shotgun (WGS) entry which is preliminary data.</text>
</comment>
<evidence type="ECO:0000313" key="1">
    <source>
        <dbReference type="EMBL" id="KAI8683617.1"/>
    </source>
</evidence>
<name>A0ACC0RDI1_9HYPO</name>
<dbReference type="EMBL" id="CM046503">
    <property type="protein sequence ID" value="KAI8683617.1"/>
    <property type="molecule type" value="Genomic_DNA"/>
</dbReference>
<proteinExistence type="predicted"/>
<reference evidence="1" key="1">
    <citation type="submission" date="2022-06" db="EMBL/GenBank/DDBJ databases">
        <title>Fusarium solani species complex genomes reveal bases of compartmentalisation and animal pathogenesis.</title>
        <authorList>
            <person name="Tsai I.J."/>
        </authorList>
    </citation>
    <scope>NUCLEOTIDE SEQUENCE</scope>
    <source>
        <strain evidence="1">Fu6.1</strain>
    </source>
</reference>
<protein>
    <submittedName>
        <fullName evidence="1">Uncharacterized protein</fullName>
    </submittedName>
</protein>
<keyword evidence="2" id="KW-1185">Reference proteome</keyword>
<evidence type="ECO:0000313" key="2">
    <source>
        <dbReference type="Proteomes" id="UP001065298"/>
    </source>
</evidence>